<organism evidence="3 4">
    <name type="scientific">Polyangium jinanense</name>
    <dbReference type="NCBI Taxonomy" id="2829994"/>
    <lineage>
        <taxon>Bacteria</taxon>
        <taxon>Pseudomonadati</taxon>
        <taxon>Myxococcota</taxon>
        <taxon>Polyangia</taxon>
        <taxon>Polyangiales</taxon>
        <taxon>Polyangiaceae</taxon>
        <taxon>Polyangium</taxon>
    </lineage>
</organism>
<dbReference type="Proteomes" id="UP001151081">
    <property type="component" value="Unassembled WGS sequence"/>
</dbReference>
<dbReference type="SUPFAM" id="SSF51905">
    <property type="entry name" value="FAD/NAD(P)-binding domain"/>
    <property type="match status" value="1"/>
</dbReference>
<proteinExistence type="predicted"/>
<keyword evidence="1" id="KW-0560">Oxidoreductase</keyword>
<dbReference type="NCBIfam" id="NF004829">
    <property type="entry name" value="PRK06183.1-3"/>
    <property type="match status" value="1"/>
</dbReference>
<name>A0A9X3X0M6_9BACT</name>
<evidence type="ECO:0000259" key="2">
    <source>
        <dbReference type="Pfam" id="PF01494"/>
    </source>
</evidence>
<feature type="domain" description="FAD-binding" evidence="2">
    <location>
        <begin position="4"/>
        <end position="343"/>
    </location>
</feature>
<gene>
    <name evidence="3" type="ORF">KEG57_15365</name>
</gene>
<dbReference type="PANTHER" id="PTHR43476:SF3">
    <property type="entry name" value="FAD-BINDING MONOOXYGENASE"/>
    <property type="match status" value="1"/>
</dbReference>
<dbReference type="PANTHER" id="PTHR43476">
    <property type="entry name" value="3-(3-HYDROXY-PHENYL)PROPIONATE/3-HYDROXYCINNAMIC ACID HYDROXYLASE"/>
    <property type="match status" value="1"/>
</dbReference>
<dbReference type="Gene3D" id="3.50.50.60">
    <property type="entry name" value="FAD/NAD(P)-binding domain"/>
    <property type="match status" value="1"/>
</dbReference>
<comment type="caution">
    <text evidence="3">The sequence shown here is derived from an EMBL/GenBank/DDBJ whole genome shotgun (WGS) entry which is preliminary data.</text>
</comment>
<dbReference type="EMBL" id="JAGTJJ010000006">
    <property type="protein sequence ID" value="MDC3981894.1"/>
    <property type="molecule type" value="Genomic_DNA"/>
</dbReference>
<keyword evidence="4" id="KW-1185">Reference proteome</keyword>
<dbReference type="PRINTS" id="PR00420">
    <property type="entry name" value="RNGMNOXGNASE"/>
</dbReference>
<reference evidence="3 4" key="1">
    <citation type="submission" date="2021-04" db="EMBL/GenBank/DDBJ databases">
        <title>Genome analysis of Polyangium sp.</title>
        <authorList>
            <person name="Li Y."/>
            <person name="Wang J."/>
        </authorList>
    </citation>
    <scope>NUCLEOTIDE SEQUENCE [LARGE SCALE GENOMIC DNA]</scope>
    <source>
        <strain evidence="3 4">SDU14</strain>
    </source>
</reference>
<sequence>MLEDVDVAIVGAGPVGTLMANLLGGRGLRVAVLERETTPHGTPRAFSCDDEAMRVYQQAGLDRELAQTMYACPEAEFTDGSGRAFAKLVFRGLDFGNGFPALNFFHQPTLEAILRRGLERFEGVSLRLGHEVLAIDQDAERVRLRVRDPSGQTRALRARYVLGCDGRKSTIRKLSGIAYEGRRYEEPWIAISGVMDEIPDTMPLARFVCDPARPGFVARGTENQCRLEFMLQAGETREAIERPESVARLIAPYVDPAKIRIQRASVYTFEAKTAAQWRKGRVFLLGDAAHTMPPFMGQGLVSGLRDAANLAWKLALCASGRASERLLDTYEEERRPHLLAMTEISIRLGHVFLVRDARAAAVRDAVFRGLDRVGRVRKFIRNMEFKPKPTCDAGMMRGGRRRRGRFDRAPGVTPRYPEGTYFPQPFVRDAAGARVRLDDVLGTGFAVLGFGLDPREVVRDEPFWAGLGARCFRILPAGSEAREGALVDEDGALERWFVRYDATLAVVRPDRYVFGGFLRAEVDQAEHALKLALR</sequence>
<dbReference type="InterPro" id="IPR002938">
    <property type="entry name" value="FAD-bd"/>
</dbReference>
<dbReference type="AlphaFoldDB" id="A0A9X3X0M6"/>
<accession>A0A9X3X0M6</accession>
<evidence type="ECO:0000256" key="1">
    <source>
        <dbReference type="ARBA" id="ARBA00023002"/>
    </source>
</evidence>
<dbReference type="GO" id="GO:0019622">
    <property type="term" value="P:3-(3-hydroxy)phenylpropionate catabolic process"/>
    <property type="evidence" value="ECO:0007669"/>
    <property type="project" value="TreeGrafter"/>
</dbReference>
<evidence type="ECO:0000313" key="4">
    <source>
        <dbReference type="Proteomes" id="UP001151081"/>
    </source>
</evidence>
<dbReference type="RefSeq" id="WP_272418903.1">
    <property type="nucleotide sequence ID" value="NZ_JAGTJJ010000006.1"/>
</dbReference>
<dbReference type="Pfam" id="PF01494">
    <property type="entry name" value="FAD_binding_3"/>
    <property type="match status" value="1"/>
</dbReference>
<protein>
    <submittedName>
        <fullName evidence="3">Bifunctional 3-(3-hydroxy-phenyl)propionate/3-hydroxycinnamic acid hydroxylase</fullName>
    </submittedName>
</protein>
<evidence type="ECO:0000313" key="3">
    <source>
        <dbReference type="EMBL" id="MDC3981894.1"/>
    </source>
</evidence>
<dbReference type="Gene3D" id="3.30.70.2450">
    <property type="match status" value="1"/>
</dbReference>
<dbReference type="InterPro" id="IPR036188">
    <property type="entry name" value="FAD/NAD-bd_sf"/>
</dbReference>
<dbReference type="InterPro" id="IPR050631">
    <property type="entry name" value="PheA/TfdB_FAD_monoxygenase"/>
</dbReference>
<dbReference type="GO" id="GO:0008688">
    <property type="term" value="F:3-(3-hydroxyphenyl)propionate hydroxylase activity"/>
    <property type="evidence" value="ECO:0007669"/>
    <property type="project" value="TreeGrafter"/>
</dbReference>
<dbReference type="GO" id="GO:0071949">
    <property type="term" value="F:FAD binding"/>
    <property type="evidence" value="ECO:0007669"/>
    <property type="project" value="InterPro"/>
</dbReference>